<dbReference type="GeneID" id="302997465"/>
<keyword evidence="4" id="KW-1185">Reference proteome</keyword>
<proteinExistence type="predicted"/>
<keyword evidence="1" id="KW-0472">Membrane</keyword>
<organism evidence="3 4">
    <name type="scientific">Treponema succinifaciens (strain ATCC 33096 / DSM 2489 / 6091)</name>
    <dbReference type="NCBI Taxonomy" id="869209"/>
    <lineage>
        <taxon>Bacteria</taxon>
        <taxon>Pseudomonadati</taxon>
        <taxon>Spirochaetota</taxon>
        <taxon>Spirochaetia</taxon>
        <taxon>Spirochaetales</taxon>
        <taxon>Treponemataceae</taxon>
        <taxon>Treponema</taxon>
    </lineage>
</organism>
<evidence type="ECO:0000313" key="4">
    <source>
        <dbReference type="Proteomes" id="UP000006852"/>
    </source>
</evidence>
<name>F2NWZ0_TRES6</name>
<accession>F2NWZ0</accession>
<reference evidence="4" key="2">
    <citation type="submission" date="2011-04" db="EMBL/GenBank/DDBJ databases">
        <title>The complete genome of chromosome of Treponema succinifaciens DSM 2489.</title>
        <authorList>
            <person name="Lucas S."/>
            <person name="Copeland A."/>
            <person name="Lapidus A."/>
            <person name="Bruce D."/>
            <person name="Goodwin L."/>
            <person name="Pitluck S."/>
            <person name="Peters L."/>
            <person name="Kyrpides N."/>
            <person name="Mavromatis K."/>
            <person name="Ivanova N."/>
            <person name="Ovchinnikova G."/>
            <person name="Teshima H."/>
            <person name="Detter J.C."/>
            <person name="Tapia R."/>
            <person name="Han C."/>
            <person name="Land M."/>
            <person name="Hauser L."/>
            <person name="Markowitz V."/>
            <person name="Cheng J.-F."/>
            <person name="Hugenholtz P."/>
            <person name="Woyke T."/>
            <person name="Wu D."/>
            <person name="Gronow S."/>
            <person name="Wellnitz S."/>
            <person name="Brambilla E."/>
            <person name="Klenk H.-P."/>
            <person name="Eisen J.A."/>
        </authorList>
    </citation>
    <scope>NUCLEOTIDE SEQUENCE [LARGE SCALE GENOMIC DNA]</scope>
    <source>
        <strain evidence="4">ATCC 33096 / DSM 2489 / 6091</strain>
    </source>
</reference>
<feature type="signal peptide" evidence="2">
    <location>
        <begin position="1"/>
        <end position="20"/>
    </location>
</feature>
<evidence type="ECO:0000256" key="2">
    <source>
        <dbReference type="SAM" id="SignalP"/>
    </source>
</evidence>
<reference evidence="3 4" key="1">
    <citation type="journal article" date="2011" name="Stand. Genomic Sci.">
        <title>Complete genome sequence of Treponema succinifaciens type strain (6091).</title>
        <authorList>
            <person name="Han C."/>
            <person name="Gronow S."/>
            <person name="Teshima H."/>
            <person name="Lapidus A."/>
            <person name="Nolan M."/>
            <person name="Lucas S."/>
            <person name="Hammon N."/>
            <person name="Deshpande S."/>
            <person name="Cheng J.F."/>
            <person name="Zeytun A."/>
            <person name="Tapia R."/>
            <person name="Goodwin L."/>
            <person name="Pitluck S."/>
            <person name="Liolios K."/>
            <person name="Pagani I."/>
            <person name="Ivanova N."/>
            <person name="Mavromatis K."/>
            <person name="Mikhailova N."/>
            <person name="Huntemann M."/>
            <person name="Pati A."/>
            <person name="Chen A."/>
            <person name="Palaniappan K."/>
            <person name="Land M."/>
            <person name="Hauser L."/>
            <person name="Brambilla E.M."/>
            <person name="Rohde M."/>
            <person name="Goker M."/>
            <person name="Woyke T."/>
            <person name="Bristow J."/>
            <person name="Eisen J.A."/>
            <person name="Markowitz V."/>
            <person name="Hugenholtz P."/>
            <person name="Kyrpides N.C."/>
            <person name="Klenk H.P."/>
            <person name="Detter J.C."/>
        </authorList>
    </citation>
    <scope>NUCLEOTIDE SEQUENCE [LARGE SCALE GENOMIC DNA]</scope>
    <source>
        <strain evidence="4">ATCC 33096 / DSM 2489 / 6091</strain>
    </source>
</reference>
<keyword evidence="1" id="KW-1133">Transmembrane helix</keyword>
<dbReference type="OrthoDB" id="362994at2"/>
<gene>
    <name evidence="3" type="ordered locus">Tresu_0226</name>
</gene>
<evidence type="ECO:0000256" key="1">
    <source>
        <dbReference type="SAM" id="Phobius"/>
    </source>
</evidence>
<keyword evidence="2" id="KW-0732">Signal</keyword>
<dbReference type="eggNOG" id="ENOG5033HFX">
    <property type="taxonomic scope" value="Bacteria"/>
</dbReference>
<keyword evidence="1" id="KW-0812">Transmembrane</keyword>
<dbReference type="RefSeq" id="WP_013700500.1">
    <property type="nucleotide sequence ID" value="NC_015385.1"/>
</dbReference>
<feature type="chain" id="PRO_5003287502" evidence="2">
    <location>
        <begin position="21"/>
        <end position="348"/>
    </location>
</feature>
<dbReference type="STRING" id="869209.Tresu_0226"/>
<dbReference type="KEGG" id="tsu:Tresu_0226"/>
<dbReference type="Proteomes" id="UP000006852">
    <property type="component" value="Chromosome"/>
</dbReference>
<dbReference type="AlphaFoldDB" id="F2NWZ0"/>
<protein>
    <submittedName>
        <fullName evidence="3">Uncharacterized protein</fullName>
    </submittedName>
</protein>
<sequence length="348" mass="39894">MKKNLCFVFSLCFFIQFLVAQNPNENTAAFGTQVMVPRDVFIGDSGQIQYSFRTPIDFFSFADPSMIKDEVLSLNLSSSDFLENPDDCLVTKSVLVRNGVNYNLYITIIPWKTGTIKFKEFSLEKFCHGQNSGRENVDFRIQLAPVTILSLVEKLEVKNLKSPQAPLLLPNTNYFLWIAGFLVAGFFSLSCIVLIRLPHILKKLKFLREQFELYRNAKRTKKKISMLLKKKIDDKDFCEKWQLAMREYLEFRFAVSFCSVPGKKVGAKIFDILNGLAGEKVCEAIESLSCFFVRTDYIRFASGSIDSKLLPLETHQALFVENEKKSMVAETYKIIDLLEKGECNKNFV</sequence>
<evidence type="ECO:0000313" key="3">
    <source>
        <dbReference type="EMBL" id="AEB13189.1"/>
    </source>
</evidence>
<dbReference type="HOGENOM" id="CLU_847140_0_0_12"/>
<feature type="transmembrane region" description="Helical" evidence="1">
    <location>
        <begin position="174"/>
        <end position="195"/>
    </location>
</feature>
<dbReference type="EMBL" id="CP002631">
    <property type="protein sequence ID" value="AEB13189.1"/>
    <property type="molecule type" value="Genomic_DNA"/>
</dbReference>